<dbReference type="SFLD" id="SFLDF00027">
    <property type="entry name" value="p-type_atpase"/>
    <property type="match status" value="1"/>
</dbReference>
<dbReference type="InterPro" id="IPR036412">
    <property type="entry name" value="HAD-like_sf"/>
</dbReference>
<evidence type="ECO:0000256" key="3">
    <source>
        <dbReference type="ARBA" id="ARBA00022448"/>
    </source>
</evidence>
<name>A0A430UI62_THESC</name>
<keyword evidence="5" id="KW-0597">Phosphoprotein</keyword>
<dbReference type="FunFam" id="2.70.150.10:FF:000020">
    <property type="entry name" value="Copper-exporting P-type ATPase A"/>
    <property type="match status" value="1"/>
</dbReference>
<comment type="similarity">
    <text evidence="2 15">Belongs to the cation transport ATPase (P-type) (TC 3.A.3) family. Type IB subfamily.</text>
</comment>
<evidence type="ECO:0000256" key="12">
    <source>
        <dbReference type="ARBA" id="ARBA00022989"/>
    </source>
</evidence>
<evidence type="ECO:0000256" key="15">
    <source>
        <dbReference type="RuleBase" id="RU362081"/>
    </source>
</evidence>
<dbReference type="SUPFAM" id="SSF81665">
    <property type="entry name" value="Calcium ATPase, transmembrane domain M"/>
    <property type="match status" value="1"/>
</dbReference>
<evidence type="ECO:0000256" key="8">
    <source>
        <dbReference type="ARBA" id="ARBA00022741"/>
    </source>
</evidence>
<evidence type="ECO:0000256" key="13">
    <source>
        <dbReference type="ARBA" id="ARBA00023065"/>
    </source>
</evidence>
<keyword evidence="6 15" id="KW-0812">Transmembrane</keyword>
<dbReference type="InterPro" id="IPR023214">
    <property type="entry name" value="HAD_sf"/>
</dbReference>
<feature type="transmembrane region" description="Helical" evidence="15">
    <location>
        <begin position="98"/>
        <end position="115"/>
    </location>
</feature>
<dbReference type="Gene3D" id="3.40.50.1000">
    <property type="entry name" value="HAD superfamily/HAD-like"/>
    <property type="match status" value="1"/>
</dbReference>
<keyword evidence="14 15" id="KW-0472">Membrane</keyword>
<dbReference type="AlphaFoldDB" id="A0A430UI62"/>
<feature type="transmembrane region" description="Helical" evidence="15">
    <location>
        <begin position="312"/>
        <end position="339"/>
    </location>
</feature>
<dbReference type="PRINTS" id="PR00119">
    <property type="entry name" value="CATATPASE"/>
</dbReference>
<dbReference type="NCBIfam" id="TIGR01494">
    <property type="entry name" value="ATPase_P-type"/>
    <property type="match status" value="1"/>
</dbReference>
<dbReference type="GO" id="GO:0005524">
    <property type="term" value="F:ATP binding"/>
    <property type="evidence" value="ECO:0007669"/>
    <property type="project" value="UniProtKB-UniRule"/>
</dbReference>
<feature type="transmembrane region" description="Helical" evidence="15">
    <location>
        <begin position="647"/>
        <end position="668"/>
    </location>
</feature>
<dbReference type="PRINTS" id="PR00120">
    <property type="entry name" value="HATPASE"/>
</dbReference>
<dbReference type="PANTHER" id="PTHR43520:SF5">
    <property type="entry name" value="CATION-TRANSPORTING P-TYPE ATPASE-RELATED"/>
    <property type="match status" value="1"/>
</dbReference>
<evidence type="ECO:0000256" key="1">
    <source>
        <dbReference type="ARBA" id="ARBA00004651"/>
    </source>
</evidence>
<dbReference type="InterPro" id="IPR023298">
    <property type="entry name" value="ATPase_P-typ_TM_dom_sf"/>
</dbReference>
<dbReference type="NCBIfam" id="TIGR01511">
    <property type="entry name" value="ATPase-IB1_Cu"/>
    <property type="match status" value="1"/>
</dbReference>
<proteinExistence type="inferred from homology"/>
<dbReference type="InterPro" id="IPR027256">
    <property type="entry name" value="P-typ_ATPase_IB"/>
</dbReference>
<evidence type="ECO:0000256" key="6">
    <source>
        <dbReference type="ARBA" id="ARBA00022692"/>
    </source>
</evidence>
<keyword evidence="8 15" id="KW-0547">Nucleotide-binding</keyword>
<feature type="compositionally biased region" description="Basic residues" evidence="16">
    <location>
        <begin position="1"/>
        <end position="14"/>
    </location>
</feature>
<dbReference type="InterPro" id="IPR044492">
    <property type="entry name" value="P_typ_ATPase_HD_dom"/>
</dbReference>
<dbReference type="InterPro" id="IPR059000">
    <property type="entry name" value="ATPase_P-type_domA"/>
</dbReference>
<accession>A0A430UI62</accession>
<dbReference type="SFLD" id="SFLDG00002">
    <property type="entry name" value="C1.7:_P-type_atpase_like"/>
    <property type="match status" value="1"/>
</dbReference>
<evidence type="ECO:0000256" key="14">
    <source>
        <dbReference type="ARBA" id="ARBA00023136"/>
    </source>
</evidence>
<dbReference type="InterPro" id="IPR023299">
    <property type="entry name" value="ATPase_P-typ_cyto_dom_N"/>
</dbReference>
<organism evidence="18 19">
    <name type="scientific">Thermus scotoductus</name>
    <dbReference type="NCBI Taxonomy" id="37636"/>
    <lineage>
        <taxon>Bacteria</taxon>
        <taxon>Thermotogati</taxon>
        <taxon>Deinococcota</taxon>
        <taxon>Deinococci</taxon>
        <taxon>Thermales</taxon>
        <taxon>Thermaceae</taxon>
        <taxon>Thermus</taxon>
    </lineage>
</organism>
<dbReference type="InterPro" id="IPR008250">
    <property type="entry name" value="ATPase_P-typ_transduc_dom_A_sf"/>
</dbReference>
<keyword evidence="3" id="KW-0813">Transport</keyword>
<dbReference type="GO" id="GO:0016887">
    <property type="term" value="F:ATP hydrolysis activity"/>
    <property type="evidence" value="ECO:0007669"/>
    <property type="project" value="InterPro"/>
</dbReference>
<protein>
    <submittedName>
        <fullName evidence="18">Copper-translocating P-type ATPase</fullName>
    </submittedName>
</protein>
<sequence>MPPHHHHHHHHHPSHTASTKALDRHAGHTPEMFRNRFLVSLLLTLPILYVSEEVRGLLGLPPLEGASWIPLLLGTIIYFYGGGVFLQGASRELRGRRPGMMTLVALGITVAFAYSLAVELGLKGKPFWWELATLVDVMLLGHFLEMKAILGAGEALRALAKLMPQTAHRLRDGRIEDVPTEALKEGDLILIRPGEQVPADGVVVEGATSMNEAFLTGESRPVAKGVGDEVLAGALNGEGAIVVRVTRTGTSTTLGQIMRLVEEAQVSRSRFQDLGERVAGWLFYVAVLGGSATFLLWLLADASLSFALERAVTVVIIACPHALGLAIPLVVVNATAMAAQRGILIRNREAFERATGLRYVALDKTGTLTEGQFEVRAVYADGLGEQEALTLAAALEAFSEHPLAQAILEAAKERGPPLPSVQDFRAIPGKGVEGRVERRLYRVGRPEWAGELGLEVPPSLRQGLEEAEARGESVVALMDESRVLAYLALRDRLRPTAKQAIDALKRMGITPVMLTGDAEAVARTVARELGIERYHARVLPQDKARIVRELKSQGPTAFVGDGINDAPALLEADLGVAIGAGTNVAMESADVVLVKSDPLDVVRLLHLARATRRKMLQNLFWATGYNIVALPLAAGAAYPFFGLLLPPALGALFMSLSTVVVALNALLLRRARLDT</sequence>
<keyword evidence="4 15" id="KW-1003">Cell membrane</keyword>
<dbReference type="GO" id="GO:0005886">
    <property type="term" value="C:plasma membrane"/>
    <property type="evidence" value="ECO:0007669"/>
    <property type="project" value="UniProtKB-SubCell"/>
</dbReference>
<feature type="transmembrane region" description="Helical" evidence="15">
    <location>
        <begin position="278"/>
        <end position="300"/>
    </location>
</feature>
<evidence type="ECO:0000256" key="10">
    <source>
        <dbReference type="ARBA" id="ARBA00022842"/>
    </source>
</evidence>
<evidence type="ECO:0000313" key="19">
    <source>
        <dbReference type="Proteomes" id="UP000288347"/>
    </source>
</evidence>
<dbReference type="Gene3D" id="2.70.150.10">
    <property type="entry name" value="Calcium-transporting ATPase, cytoplasmic transduction domain A"/>
    <property type="match status" value="1"/>
</dbReference>
<dbReference type="Pfam" id="PF00122">
    <property type="entry name" value="E1-E2_ATPase"/>
    <property type="match status" value="1"/>
</dbReference>
<evidence type="ECO:0000256" key="9">
    <source>
        <dbReference type="ARBA" id="ARBA00022840"/>
    </source>
</evidence>
<gene>
    <name evidence="18" type="ORF">CSW29_04260</name>
</gene>
<feature type="domain" description="P-type ATPase A" evidence="17">
    <location>
        <begin position="162"/>
        <end position="262"/>
    </location>
</feature>
<evidence type="ECO:0000256" key="2">
    <source>
        <dbReference type="ARBA" id="ARBA00006024"/>
    </source>
</evidence>
<evidence type="ECO:0000256" key="16">
    <source>
        <dbReference type="SAM" id="MobiDB-lite"/>
    </source>
</evidence>
<comment type="subcellular location">
    <subcellularLocation>
        <location evidence="1">Cell membrane</location>
        <topology evidence="1">Multi-pass membrane protein</topology>
    </subcellularLocation>
</comment>
<evidence type="ECO:0000256" key="7">
    <source>
        <dbReference type="ARBA" id="ARBA00022723"/>
    </source>
</evidence>
<dbReference type="GO" id="GO:0005507">
    <property type="term" value="F:copper ion binding"/>
    <property type="evidence" value="ECO:0007669"/>
    <property type="project" value="TreeGrafter"/>
</dbReference>
<comment type="caution">
    <text evidence="18">The sequence shown here is derived from an EMBL/GenBank/DDBJ whole genome shotgun (WGS) entry which is preliminary data.</text>
</comment>
<dbReference type="EMBL" id="PEMH01000107">
    <property type="protein sequence ID" value="RTI01384.1"/>
    <property type="molecule type" value="Genomic_DNA"/>
</dbReference>
<keyword evidence="10" id="KW-0460">Magnesium</keyword>
<dbReference type="PROSITE" id="PS00154">
    <property type="entry name" value="ATPASE_E1_E2"/>
    <property type="match status" value="1"/>
</dbReference>
<keyword evidence="11" id="KW-1278">Translocase</keyword>
<evidence type="ECO:0000256" key="4">
    <source>
        <dbReference type="ARBA" id="ARBA00022475"/>
    </source>
</evidence>
<keyword evidence="7 15" id="KW-0479">Metal-binding</keyword>
<evidence type="ECO:0000259" key="17">
    <source>
        <dbReference type="Pfam" id="PF00122"/>
    </source>
</evidence>
<dbReference type="RefSeq" id="WP_126216982.1">
    <property type="nucleotide sequence ID" value="NZ_PEMH01000107.1"/>
</dbReference>
<keyword evidence="13" id="KW-0406">Ion transport</keyword>
<feature type="region of interest" description="Disordered" evidence="16">
    <location>
        <begin position="1"/>
        <end position="24"/>
    </location>
</feature>
<dbReference type="InterPro" id="IPR018303">
    <property type="entry name" value="ATPase_P-typ_P_site"/>
</dbReference>
<feature type="transmembrane region" description="Helical" evidence="15">
    <location>
        <begin position="66"/>
        <end position="86"/>
    </location>
</feature>
<feature type="transmembrane region" description="Helical" evidence="15">
    <location>
        <begin position="619"/>
        <end position="641"/>
    </location>
</feature>
<dbReference type="Proteomes" id="UP000288347">
    <property type="component" value="Unassembled WGS sequence"/>
</dbReference>
<keyword evidence="12 15" id="KW-1133">Transmembrane helix</keyword>
<reference evidence="18 19" key="1">
    <citation type="journal article" date="2019" name="Extremophiles">
        <title>Biogeography of thermophiles and predominance of Thermus scotoductus in domestic water heaters.</title>
        <authorList>
            <person name="Wilpiszeski R.L."/>
            <person name="Zhang Z."/>
            <person name="House C.H."/>
        </authorList>
    </citation>
    <scope>NUCLEOTIDE SEQUENCE [LARGE SCALE GENOMIC DNA]</scope>
    <source>
        <strain evidence="18 19">16_S16</strain>
    </source>
</reference>
<evidence type="ECO:0000256" key="5">
    <source>
        <dbReference type="ARBA" id="ARBA00022553"/>
    </source>
</evidence>
<dbReference type="Pfam" id="PF00702">
    <property type="entry name" value="Hydrolase"/>
    <property type="match status" value="1"/>
</dbReference>
<dbReference type="GO" id="GO:0043682">
    <property type="term" value="F:P-type divalent copper transporter activity"/>
    <property type="evidence" value="ECO:0007669"/>
    <property type="project" value="TreeGrafter"/>
</dbReference>
<dbReference type="NCBIfam" id="TIGR01525">
    <property type="entry name" value="ATPase-IB_hvy"/>
    <property type="match status" value="1"/>
</dbReference>
<dbReference type="SUPFAM" id="SSF56784">
    <property type="entry name" value="HAD-like"/>
    <property type="match status" value="1"/>
</dbReference>
<dbReference type="Gene3D" id="3.40.1110.10">
    <property type="entry name" value="Calcium-transporting ATPase, cytoplasmic domain N"/>
    <property type="match status" value="1"/>
</dbReference>
<dbReference type="GO" id="GO:0055070">
    <property type="term" value="P:copper ion homeostasis"/>
    <property type="evidence" value="ECO:0007669"/>
    <property type="project" value="TreeGrafter"/>
</dbReference>
<keyword evidence="9 15" id="KW-0067">ATP-binding</keyword>
<evidence type="ECO:0000256" key="11">
    <source>
        <dbReference type="ARBA" id="ARBA00022967"/>
    </source>
</evidence>
<dbReference type="InterPro" id="IPR001757">
    <property type="entry name" value="P_typ_ATPase"/>
</dbReference>
<dbReference type="SUPFAM" id="SSF81653">
    <property type="entry name" value="Calcium ATPase, transduction domain A"/>
    <property type="match status" value="1"/>
</dbReference>
<evidence type="ECO:0000313" key="18">
    <source>
        <dbReference type="EMBL" id="RTI01384.1"/>
    </source>
</evidence>
<dbReference type="PANTHER" id="PTHR43520">
    <property type="entry name" value="ATP7, ISOFORM B"/>
    <property type="match status" value="1"/>
</dbReference>
<dbReference type="SFLD" id="SFLDS00003">
    <property type="entry name" value="Haloacid_Dehalogenase"/>
    <property type="match status" value="1"/>
</dbReference>